<sequence length="231" mass="24359">MAAGKVSTGSVHPSLCQMASTERLPSSGRVEAFSDGVFAIAITLLVLDLRVPEHEPGELLPSLGSIWPSYLAYIAAFLSIGVVWLNHHAVFSRVQSVDRGVLGTNLLLLLLTSVLPFPTSVLADAIRAGSLVDQRVAIGLYGLVSAATTVPWLLLYHHLHATPELARDGTRPGYFGAQRTRAVAGMVGFLLAIVLGVTLSPLVGLALFVALPLFYAITSEGALPRASTPAK</sequence>
<gene>
    <name evidence="14" type="ORF">CLV52_0033</name>
</gene>
<dbReference type="EMBL" id="SOAM01000001">
    <property type="protein sequence ID" value="TDS79504.1"/>
    <property type="molecule type" value="Genomic_DNA"/>
</dbReference>
<dbReference type="PANTHER" id="PTHR31462">
    <property type="entry name" value="ENDOSOMAL/LYSOSOMAL POTASSIUM CHANNEL TMEM175"/>
    <property type="match status" value="1"/>
</dbReference>
<evidence type="ECO:0000256" key="8">
    <source>
        <dbReference type="ARBA" id="ARBA00022989"/>
    </source>
</evidence>
<feature type="transmembrane region" description="Helical" evidence="13">
    <location>
        <begin position="138"/>
        <end position="159"/>
    </location>
</feature>
<evidence type="ECO:0000256" key="6">
    <source>
        <dbReference type="ARBA" id="ARBA00022826"/>
    </source>
</evidence>
<evidence type="ECO:0000256" key="11">
    <source>
        <dbReference type="ARBA" id="ARBA00023303"/>
    </source>
</evidence>
<dbReference type="GO" id="GO:0005267">
    <property type="term" value="F:potassium channel activity"/>
    <property type="evidence" value="ECO:0007669"/>
    <property type="project" value="UniProtKB-KW"/>
</dbReference>
<comment type="catalytic activity">
    <reaction evidence="12">
        <text>K(+)(in) = K(+)(out)</text>
        <dbReference type="Rhea" id="RHEA:29463"/>
        <dbReference type="ChEBI" id="CHEBI:29103"/>
    </reaction>
</comment>
<evidence type="ECO:0000256" key="13">
    <source>
        <dbReference type="SAM" id="Phobius"/>
    </source>
</evidence>
<feature type="transmembrane region" description="Helical" evidence="13">
    <location>
        <begin position="67"/>
        <end position="85"/>
    </location>
</feature>
<evidence type="ECO:0000313" key="15">
    <source>
        <dbReference type="Proteomes" id="UP000295344"/>
    </source>
</evidence>
<comment type="caution">
    <text evidence="14">The sequence shown here is derived from an EMBL/GenBank/DDBJ whole genome shotgun (WGS) entry which is preliminary data.</text>
</comment>
<evidence type="ECO:0000256" key="5">
    <source>
        <dbReference type="ARBA" id="ARBA00022692"/>
    </source>
</evidence>
<feature type="transmembrane region" description="Helical" evidence="13">
    <location>
        <begin position="180"/>
        <end position="199"/>
    </location>
</feature>
<comment type="similarity">
    <text evidence="2">Belongs to the TMEM175 family.</text>
</comment>
<evidence type="ECO:0000256" key="2">
    <source>
        <dbReference type="ARBA" id="ARBA00006920"/>
    </source>
</evidence>
<evidence type="ECO:0000256" key="10">
    <source>
        <dbReference type="ARBA" id="ARBA00023136"/>
    </source>
</evidence>
<proteinExistence type="inferred from homology"/>
<dbReference type="AlphaFoldDB" id="A0A4V3EAX3"/>
<dbReference type="Pfam" id="PF06736">
    <property type="entry name" value="TMEM175"/>
    <property type="match status" value="1"/>
</dbReference>
<keyword evidence="5 13" id="KW-0812">Transmembrane</keyword>
<keyword evidence="7" id="KW-0630">Potassium</keyword>
<accession>A0A4V3EAX3</accession>
<keyword evidence="9" id="KW-0406">Ion transport</keyword>
<dbReference type="InterPro" id="IPR010617">
    <property type="entry name" value="TMEM175-like"/>
</dbReference>
<feature type="transmembrane region" description="Helical" evidence="13">
    <location>
        <begin position="106"/>
        <end position="126"/>
    </location>
</feature>
<keyword evidence="15" id="KW-1185">Reference proteome</keyword>
<keyword evidence="3" id="KW-0813">Transport</keyword>
<dbReference type="PANTHER" id="PTHR31462:SF5">
    <property type="entry name" value="ENDOSOMAL_LYSOSOMAL PROTON CHANNEL TMEM175"/>
    <property type="match status" value="1"/>
</dbReference>
<evidence type="ECO:0000256" key="9">
    <source>
        <dbReference type="ARBA" id="ARBA00023065"/>
    </source>
</evidence>
<evidence type="ECO:0000313" key="14">
    <source>
        <dbReference type="EMBL" id="TDS79504.1"/>
    </source>
</evidence>
<dbReference type="Proteomes" id="UP000295344">
    <property type="component" value="Unassembled WGS sequence"/>
</dbReference>
<dbReference type="GO" id="GO:0016020">
    <property type="term" value="C:membrane"/>
    <property type="evidence" value="ECO:0007669"/>
    <property type="project" value="UniProtKB-SubCell"/>
</dbReference>
<dbReference type="GO" id="GO:0015252">
    <property type="term" value="F:proton channel activity"/>
    <property type="evidence" value="ECO:0007669"/>
    <property type="project" value="InterPro"/>
</dbReference>
<keyword evidence="10 13" id="KW-0472">Membrane</keyword>
<evidence type="ECO:0000256" key="1">
    <source>
        <dbReference type="ARBA" id="ARBA00004141"/>
    </source>
</evidence>
<comment type="subcellular location">
    <subcellularLocation>
        <location evidence="1">Membrane</location>
        <topology evidence="1">Multi-pass membrane protein</topology>
    </subcellularLocation>
</comment>
<keyword evidence="6" id="KW-0631">Potassium channel</keyword>
<protein>
    <submittedName>
        <fullName evidence="14">Putative membrane protein</fullName>
    </submittedName>
</protein>
<reference evidence="14 15" key="1">
    <citation type="submission" date="2019-03" db="EMBL/GenBank/DDBJ databases">
        <title>Genomic Encyclopedia of Archaeal and Bacterial Type Strains, Phase II (KMG-II): from individual species to whole genera.</title>
        <authorList>
            <person name="Goeker M."/>
        </authorList>
    </citation>
    <scope>NUCLEOTIDE SEQUENCE [LARGE SCALE GENOMIC DNA]</scope>
    <source>
        <strain evidence="14 15">DSM 24782</strain>
    </source>
</reference>
<keyword evidence="8 13" id="KW-1133">Transmembrane helix</keyword>
<evidence type="ECO:0000256" key="3">
    <source>
        <dbReference type="ARBA" id="ARBA00022448"/>
    </source>
</evidence>
<name>A0A4V3EAX3_9MICO</name>
<evidence type="ECO:0000256" key="4">
    <source>
        <dbReference type="ARBA" id="ARBA00022538"/>
    </source>
</evidence>
<keyword evidence="4" id="KW-0633">Potassium transport</keyword>
<evidence type="ECO:0000256" key="7">
    <source>
        <dbReference type="ARBA" id="ARBA00022958"/>
    </source>
</evidence>
<evidence type="ECO:0000256" key="12">
    <source>
        <dbReference type="ARBA" id="ARBA00034430"/>
    </source>
</evidence>
<keyword evidence="11" id="KW-0407">Ion channel</keyword>
<organism evidence="14 15">
    <name type="scientific">Amnibacterium kyonggiense</name>
    <dbReference type="NCBI Taxonomy" id="595671"/>
    <lineage>
        <taxon>Bacteria</taxon>
        <taxon>Bacillati</taxon>
        <taxon>Actinomycetota</taxon>
        <taxon>Actinomycetes</taxon>
        <taxon>Micrococcales</taxon>
        <taxon>Microbacteriaceae</taxon>
        <taxon>Amnibacterium</taxon>
    </lineage>
</organism>